<evidence type="ECO:0000313" key="1">
    <source>
        <dbReference type="EMBL" id="MDW8549947.1"/>
    </source>
</evidence>
<organism evidence="1 2">
    <name type="scientific">Epilithonimonas ginsengisoli</name>
    <dbReference type="NCBI Taxonomy" id="1245592"/>
    <lineage>
        <taxon>Bacteria</taxon>
        <taxon>Pseudomonadati</taxon>
        <taxon>Bacteroidota</taxon>
        <taxon>Flavobacteriia</taxon>
        <taxon>Flavobacteriales</taxon>
        <taxon>Weeksellaceae</taxon>
        <taxon>Chryseobacterium group</taxon>
        <taxon>Epilithonimonas</taxon>
    </lineage>
</organism>
<evidence type="ECO:0000313" key="2">
    <source>
        <dbReference type="Proteomes" id="UP001204439"/>
    </source>
</evidence>
<dbReference type="RefSeq" id="WP_063968212.1">
    <property type="nucleotide sequence ID" value="NZ_JAMXLT020000024.1"/>
</dbReference>
<keyword evidence="2" id="KW-1185">Reference proteome</keyword>
<protein>
    <recommendedName>
        <fullName evidence="3">DUF4252 domain-containing protein</fullName>
    </recommendedName>
</protein>
<accession>A0ABU4JK10</accession>
<dbReference type="Proteomes" id="UP001204439">
    <property type="component" value="Unassembled WGS sequence"/>
</dbReference>
<comment type="caution">
    <text evidence="1">The sequence shown here is derived from an EMBL/GenBank/DDBJ whole genome shotgun (WGS) entry which is preliminary data.</text>
</comment>
<dbReference type="EMBL" id="JAMXLT020000024">
    <property type="protein sequence ID" value="MDW8549947.1"/>
    <property type="molecule type" value="Genomic_DNA"/>
</dbReference>
<reference evidence="1 2" key="1">
    <citation type="submission" date="2023-11" db="EMBL/GenBank/DDBJ databases">
        <title>First isolation, identification, and characterization of non-pathogenic Epilithonimonas ginsengisoli isolated from diseased farmed rainbow trout (Oncorhynchus mykiss) in Chile.</title>
        <authorList>
            <person name="Miranda C.D."/>
            <person name="Irgang R."/>
            <person name="Concha C."/>
            <person name="Rojas R."/>
            <person name="Avendano R."/>
        </authorList>
    </citation>
    <scope>NUCLEOTIDE SEQUENCE [LARGE SCALE GENOMIC DNA]</scope>
    <source>
        <strain evidence="1 2">FP99</strain>
    </source>
</reference>
<sequence>MKAKIIIVLIFFFSILSFGQTKTNNYENDIKKSLGQFVQNIKTKNINNAVECIYPKFFTVVPKEQMKQISNFTYNNPMLDIKILDFKAISVEKPEKINNELFSIVNYSSKMNLKVDWNSIPNGQTMKKQINDGLYKKFGKANVTYIPKGDYYLINSKMKACAISGNGKDWKFLILEESYKKNLNNILPKKIIDKF</sequence>
<gene>
    <name evidence="1" type="ORF">NG800_013560</name>
</gene>
<evidence type="ECO:0008006" key="3">
    <source>
        <dbReference type="Google" id="ProtNLM"/>
    </source>
</evidence>
<proteinExistence type="predicted"/>
<name>A0ABU4JK10_9FLAO</name>